<evidence type="ECO:0000256" key="1">
    <source>
        <dbReference type="ARBA" id="ARBA00009108"/>
    </source>
</evidence>
<protein>
    <recommendedName>
        <fullName evidence="5">DUF881 domain-containing protein</fullName>
    </recommendedName>
</protein>
<dbReference type="GO" id="GO:0005886">
    <property type="term" value="C:plasma membrane"/>
    <property type="evidence" value="ECO:0007669"/>
    <property type="project" value="TreeGrafter"/>
</dbReference>
<dbReference type="PANTHER" id="PTHR37313:SF4">
    <property type="entry name" value="CONSERVED MEMBRANE PROTEIN-RELATED"/>
    <property type="match status" value="1"/>
</dbReference>
<reference evidence="3 4" key="1">
    <citation type="submission" date="2014-01" db="EMBL/GenBank/DDBJ databases">
        <title>Actinotalea ferrariae CF5-4.</title>
        <authorList>
            <person name="Chen F."/>
            <person name="Li Y."/>
            <person name="Wang G."/>
        </authorList>
    </citation>
    <scope>NUCLEOTIDE SEQUENCE [LARGE SCALE GENOMIC DNA]</scope>
    <source>
        <strain evidence="3 4">CF5-4</strain>
    </source>
</reference>
<dbReference type="InterPro" id="IPR010273">
    <property type="entry name" value="DUF881"/>
</dbReference>
<dbReference type="Pfam" id="PF05949">
    <property type="entry name" value="DUF881"/>
    <property type="match status" value="1"/>
</dbReference>
<keyword evidence="2" id="KW-0175">Coiled coil</keyword>
<dbReference type="OrthoDB" id="3214641at2"/>
<comment type="caution">
    <text evidence="3">The sequence shown here is derived from an EMBL/GenBank/DDBJ whole genome shotgun (WGS) entry which is preliminary data.</text>
</comment>
<gene>
    <name evidence="3" type="ORF">N866_04050</name>
</gene>
<accession>A0A021VSE8</accession>
<dbReference type="Proteomes" id="UP000019753">
    <property type="component" value="Unassembled WGS sequence"/>
</dbReference>
<comment type="similarity">
    <text evidence="1">Belongs to the UPF0749 family.</text>
</comment>
<name>A0A021VSE8_9CELL</name>
<evidence type="ECO:0000256" key="2">
    <source>
        <dbReference type="SAM" id="Coils"/>
    </source>
</evidence>
<organism evidence="3 4">
    <name type="scientific">Actinotalea ferrariae CF5-4</name>
    <dbReference type="NCBI Taxonomy" id="948458"/>
    <lineage>
        <taxon>Bacteria</taxon>
        <taxon>Bacillati</taxon>
        <taxon>Actinomycetota</taxon>
        <taxon>Actinomycetes</taxon>
        <taxon>Micrococcales</taxon>
        <taxon>Cellulomonadaceae</taxon>
        <taxon>Actinotalea</taxon>
    </lineage>
</organism>
<dbReference type="AlphaFoldDB" id="A0A021VSE8"/>
<sequence length="259" mass="27346">MPEHRDHAAHRAPRWPSLRGAVGVALVLALAGYLFAANAQLARVGNGREVQDLPGLVEAERERNETLAGEARALQAEIDRLTDLVADGAPESDPMADLVRLAAGRVPVTGPGVTVSLTDAISSGPRPAGVTNNDLVVHQQDLQAVINALWSGGAEAMGLQDQRVISTSAFLCVGNVLLLHDNVYSPPYTVTAIGDPDELIEALYDSEAIQRYLDYVEAYGLGWEITVTDSADLPAYEGAIELEYAAVPGADEADEAVAG</sequence>
<evidence type="ECO:0008006" key="5">
    <source>
        <dbReference type="Google" id="ProtNLM"/>
    </source>
</evidence>
<feature type="coiled-coil region" evidence="2">
    <location>
        <begin position="57"/>
        <end position="84"/>
    </location>
</feature>
<dbReference type="Gene3D" id="3.30.70.1880">
    <property type="entry name" value="Protein of unknown function DUF881"/>
    <property type="match status" value="1"/>
</dbReference>
<dbReference type="PANTHER" id="PTHR37313">
    <property type="entry name" value="UPF0749 PROTEIN RV1825"/>
    <property type="match status" value="1"/>
</dbReference>
<evidence type="ECO:0000313" key="4">
    <source>
        <dbReference type="Proteomes" id="UP000019753"/>
    </source>
</evidence>
<dbReference type="EMBL" id="AXCW01000143">
    <property type="protein sequence ID" value="EYR62960.1"/>
    <property type="molecule type" value="Genomic_DNA"/>
</dbReference>
<proteinExistence type="inferred from homology"/>
<keyword evidence="4" id="KW-1185">Reference proteome</keyword>
<dbReference type="RefSeq" id="WP_081802617.1">
    <property type="nucleotide sequence ID" value="NZ_AXCW01000143.1"/>
</dbReference>
<evidence type="ECO:0000313" key="3">
    <source>
        <dbReference type="EMBL" id="EYR62960.1"/>
    </source>
</evidence>